<dbReference type="AlphaFoldDB" id="A0A0D0VIG6"/>
<dbReference type="EMBL" id="KN847981">
    <property type="protein sequence ID" value="KIR47206.1"/>
    <property type="molecule type" value="Genomic_DNA"/>
</dbReference>
<gene>
    <name evidence="1" type="ORF">I312_03532</name>
</gene>
<keyword evidence="1" id="KW-0347">Helicase</keyword>
<protein>
    <submittedName>
        <fullName evidence="1">ATP-dependent RNA helicase DBP7</fullName>
    </submittedName>
</protein>
<dbReference type="GO" id="GO:0004386">
    <property type="term" value="F:helicase activity"/>
    <property type="evidence" value="ECO:0007669"/>
    <property type="project" value="UniProtKB-KW"/>
</dbReference>
<keyword evidence="1" id="KW-0547">Nucleotide-binding</keyword>
<evidence type="ECO:0000313" key="1">
    <source>
        <dbReference type="EMBL" id="KIR47206.1"/>
    </source>
</evidence>
<reference evidence="1" key="1">
    <citation type="submission" date="2015-01" db="EMBL/GenBank/DDBJ databases">
        <title>The Genome Sequence of Cryptococcus gattii CA1280.</title>
        <authorList>
            <consortium name="The Broad Institute Genomics Platform"/>
            <person name="Cuomo C."/>
            <person name="Litvintseva A."/>
            <person name="Chen Y."/>
            <person name="Heitman J."/>
            <person name="Sun S."/>
            <person name="Springer D."/>
            <person name="Dromer F."/>
            <person name="Young S."/>
            <person name="Zeng Q."/>
            <person name="Gargeya S."/>
            <person name="Abouelleil A."/>
            <person name="Alvarado L."/>
            <person name="Chapman S.B."/>
            <person name="Gainer-Dewar J."/>
            <person name="Goldberg J."/>
            <person name="Griggs A."/>
            <person name="Gujja S."/>
            <person name="Hansen M."/>
            <person name="Howarth C."/>
            <person name="Imamovic A."/>
            <person name="Larimer J."/>
            <person name="Murphy C."/>
            <person name="Naylor J."/>
            <person name="Pearson M."/>
            <person name="Priest M."/>
            <person name="Roberts A."/>
            <person name="Saif S."/>
            <person name="Shea T."/>
            <person name="Sykes S."/>
            <person name="Wortman J."/>
            <person name="Nusbaum C."/>
            <person name="Birren B."/>
        </authorList>
    </citation>
    <scope>NUCLEOTIDE SEQUENCE [LARGE SCALE GENOMIC DNA]</scope>
    <source>
        <strain evidence="1">CA1280</strain>
    </source>
</reference>
<name>A0A0D0VIG6_CRYGA</name>
<keyword evidence="1" id="KW-0067">ATP-binding</keyword>
<dbReference type="HOGENOM" id="CLU_2291579_0_0_1"/>
<proteinExistence type="predicted"/>
<accession>A0A0D0VIG6</accession>
<organism evidence="1">
    <name type="scientific">Cryptococcus bacillisporus CA1280</name>
    <dbReference type="NCBI Taxonomy" id="1296109"/>
    <lineage>
        <taxon>Eukaryota</taxon>
        <taxon>Fungi</taxon>
        <taxon>Dikarya</taxon>
        <taxon>Basidiomycota</taxon>
        <taxon>Agaricomycotina</taxon>
        <taxon>Tremellomycetes</taxon>
        <taxon>Tremellales</taxon>
        <taxon>Cryptococcaceae</taxon>
        <taxon>Cryptococcus</taxon>
        <taxon>Cryptococcus gattii species complex</taxon>
    </lineage>
</organism>
<sequence length="101" mass="11888">MKARKRNLFAMSSYKHRLVQVKLFLISFLSFKLFSLSQDYRILIAPSVHWPSSWHLLENSPSKFPRCSNSYCICPLLPPRKVVTTRTRMIDHSLDGWFLVC</sequence>
<keyword evidence="1" id="KW-0378">Hydrolase</keyword>